<feature type="compositionally biased region" description="Acidic residues" evidence="1">
    <location>
        <begin position="333"/>
        <end position="348"/>
    </location>
</feature>
<sequence>MQQKKETFQVIIDVINYSMCFKAFTITAEKCIVDVEVFRKILDICPRFEGEEFIEIQDDDATLTFLVDLCYKGPLHKYTNMENVDYPELIWEDFAFQIDHKKERKSRHPPKTTEAKGHKRRRLQILLWQMSMFPEEFNSEPTRKRTASRRVVKKKVTISTADNIIPNLDVTLELGKAISLTKAAEEEAARKVHATHARIAIESILEPARRRPSGIAFRDTSQVSKKVFSDPSQKLKGVQSLTHEEQEAADTMKALKESKKTSRRHLGTRGTNEGTGSIPGVPDESTIVSATSSEGIGTIPGVPDEEKVTSEENIILEWGSEQESEYSEKYQGDDEEVDWIDSDEDEEKKDDTDDYKSINLEMTDDEETNDEFVHGDEQVKDDEDKEMLNAAVEDSGNGDEENTDATKTDTGKTE</sequence>
<gene>
    <name evidence="2" type="ORF">Tco_0800478</name>
</gene>
<organism evidence="2 3">
    <name type="scientific">Tanacetum coccineum</name>
    <dbReference type="NCBI Taxonomy" id="301880"/>
    <lineage>
        <taxon>Eukaryota</taxon>
        <taxon>Viridiplantae</taxon>
        <taxon>Streptophyta</taxon>
        <taxon>Embryophyta</taxon>
        <taxon>Tracheophyta</taxon>
        <taxon>Spermatophyta</taxon>
        <taxon>Magnoliopsida</taxon>
        <taxon>eudicotyledons</taxon>
        <taxon>Gunneridae</taxon>
        <taxon>Pentapetalae</taxon>
        <taxon>asterids</taxon>
        <taxon>campanulids</taxon>
        <taxon>Asterales</taxon>
        <taxon>Asteraceae</taxon>
        <taxon>Asteroideae</taxon>
        <taxon>Anthemideae</taxon>
        <taxon>Anthemidinae</taxon>
        <taxon>Tanacetum</taxon>
    </lineage>
</organism>
<evidence type="ECO:0000256" key="1">
    <source>
        <dbReference type="SAM" id="MobiDB-lite"/>
    </source>
</evidence>
<evidence type="ECO:0000313" key="2">
    <source>
        <dbReference type="EMBL" id="GJS93510.1"/>
    </source>
</evidence>
<protein>
    <recommendedName>
        <fullName evidence="4">BTB domain-containing protein</fullName>
    </recommendedName>
</protein>
<feature type="region of interest" description="Disordered" evidence="1">
    <location>
        <begin position="220"/>
        <end position="414"/>
    </location>
</feature>
<reference evidence="2" key="1">
    <citation type="journal article" date="2022" name="Int. J. Mol. Sci.">
        <title>Draft Genome of Tanacetum Coccineum: Genomic Comparison of Closely Related Tanacetum-Family Plants.</title>
        <authorList>
            <person name="Yamashiro T."/>
            <person name="Shiraishi A."/>
            <person name="Nakayama K."/>
            <person name="Satake H."/>
        </authorList>
    </citation>
    <scope>NUCLEOTIDE SEQUENCE</scope>
</reference>
<proteinExistence type="predicted"/>
<keyword evidence="3" id="KW-1185">Reference proteome</keyword>
<reference evidence="2" key="2">
    <citation type="submission" date="2022-01" db="EMBL/GenBank/DDBJ databases">
        <authorList>
            <person name="Yamashiro T."/>
            <person name="Shiraishi A."/>
            <person name="Satake H."/>
            <person name="Nakayama K."/>
        </authorList>
    </citation>
    <scope>NUCLEOTIDE SEQUENCE</scope>
</reference>
<comment type="caution">
    <text evidence="2">The sequence shown here is derived from an EMBL/GenBank/DDBJ whole genome shotgun (WGS) entry which is preliminary data.</text>
</comment>
<feature type="compositionally biased region" description="Basic and acidic residues" evidence="1">
    <location>
        <begin position="404"/>
        <end position="414"/>
    </location>
</feature>
<dbReference type="Proteomes" id="UP001151760">
    <property type="component" value="Unassembled WGS sequence"/>
</dbReference>
<name>A0ABQ4ZT84_9ASTR</name>
<evidence type="ECO:0008006" key="4">
    <source>
        <dbReference type="Google" id="ProtNLM"/>
    </source>
</evidence>
<dbReference type="EMBL" id="BQNB010011661">
    <property type="protein sequence ID" value="GJS93510.1"/>
    <property type="molecule type" value="Genomic_DNA"/>
</dbReference>
<accession>A0ABQ4ZT84</accession>
<evidence type="ECO:0000313" key="3">
    <source>
        <dbReference type="Proteomes" id="UP001151760"/>
    </source>
</evidence>
<feature type="compositionally biased region" description="Polar residues" evidence="1">
    <location>
        <begin position="286"/>
        <end position="295"/>
    </location>
</feature>